<dbReference type="InterPro" id="IPR011701">
    <property type="entry name" value="MFS"/>
</dbReference>
<feature type="transmembrane region" description="Helical" evidence="5">
    <location>
        <begin position="157"/>
        <end position="176"/>
    </location>
</feature>
<dbReference type="PANTHER" id="PTHR23514:SF13">
    <property type="entry name" value="INNER MEMBRANE PROTEIN YBJJ"/>
    <property type="match status" value="1"/>
</dbReference>
<evidence type="ECO:0000313" key="6">
    <source>
        <dbReference type="EMBL" id="MBB6349534.1"/>
    </source>
</evidence>
<dbReference type="AlphaFoldDB" id="A0A7X0F1G6"/>
<evidence type="ECO:0000256" key="2">
    <source>
        <dbReference type="ARBA" id="ARBA00022692"/>
    </source>
</evidence>
<evidence type="ECO:0000256" key="3">
    <source>
        <dbReference type="ARBA" id="ARBA00022989"/>
    </source>
</evidence>
<feature type="transmembrane region" description="Helical" evidence="5">
    <location>
        <begin position="197"/>
        <end position="214"/>
    </location>
</feature>
<dbReference type="EMBL" id="JACHJB010000002">
    <property type="protein sequence ID" value="MBB6349534.1"/>
    <property type="molecule type" value="Genomic_DNA"/>
</dbReference>
<organism evidence="6 7">
    <name type="scientific">Nonomuraea muscovyensis</name>
    <dbReference type="NCBI Taxonomy" id="1124761"/>
    <lineage>
        <taxon>Bacteria</taxon>
        <taxon>Bacillati</taxon>
        <taxon>Actinomycetota</taxon>
        <taxon>Actinomycetes</taxon>
        <taxon>Streptosporangiales</taxon>
        <taxon>Streptosporangiaceae</taxon>
        <taxon>Nonomuraea</taxon>
    </lineage>
</organism>
<dbReference type="GO" id="GO:0016020">
    <property type="term" value="C:membrane"/>
    <property type="evidence" value="ECO:0007669"/>
    <property type="project" value="UniProtKB-SubCell"/>
</dbReference>
<feature type="transmembrane region" description="Helical" evidence="5">
    <location>
        <begin position="126"/>
        <end position="145"/>
    </location>
</feature>
<dbReference type="PANTHER" id="PTHR23514">
    <property type="entry name" value="BYPASS OF STOP CODON PROTEIN 6"/>
    <property type="match status" value="1"/>
</dbReference>
<keyword evidence="3 5" id="KW-1133">Transmembrane helix</keyword>
<reference evidence="6 7" key="1">
    <citation type="submission" date="2020-08" db="EMBL/GenBank/DDBJ databases">
        <title>Sequencing the genomes of 1000 actinobacteria strains.</title>
        <authorList>
            <person name="Klenk H.-P."/>
        </authorList>
    </citation>
    <scope>NUCLEOTIDE SEQUENCE [LARGE SCALE GENOMIC DNA]</scope>
    <source>
        <strain evidence="6 7">DSM 45913</strain>
    </source>
</reference>
<dbReference type="SUPFAM" id="SSF103473">
    <property type="entry name" value="MFS general substrate transporter"/>
    <property type="match status" value="1"/>
</dbReference>
<evidence type="ECO:0000256" key="5">
    <source>
        <dbReference type="SAM" id="Phobius"/>
    </source>
</evidence>
<keyword evidence="4 5" id="KW-0472">Membrane</keyword>
<sequence length="379" mass="37554">MKYRGTPLILVCAAWGAFWGAWSALLPAVKDQLGASTAELGFALTAVPVGAIPAMALTGRLARGREREALLGVTVLFAAAVAAIGWTRSPAAFAVTLLLLGAASGALDVALNLATGRAERESGRRLFQPVHAAFPVAVILAAPATGLARQLGLGTEAVLAAVALLAVAAAAGLLRLPMGRGPASGGHREGRRRWSHAVVLGGLAACVLVVENAVEQWSVLLLEEHRAASAVLAGAAPAAYMAALTAGRLIVQALPPVPMRALYLVAGLGGGAGIALAGWGGPAGPGFGLGTGPGPVAVSLAGFALTGLALGPVVPALLSRAAADDPGGTLVSAVSAISYTAFVASPVLVGVLAAWQGLPAALALLGLLALPLLVRALRP</sequence>
<evidence type="ECO:0000256" key="1">
    <source>
        <dbReference type="ARBA" id="ARBA00004141"/>
    </source>
</evidence>
<feature type="transmembrane region" description="Helical" evidence="5">
    <location>
        <begin position="69"/>
        <end position="86"/>
    </location>
</feature>
<feature type="transmembrane region" description="Helical" evidence="5">
    <location>
        <begin position="330"/>
        <end position="354"/>
    </location>
</feature>
<dbReference type="Proteomes" id="UP000583800">
    <property type="component" value="Unassembled WGS sequence"/>
</dbReference>
<feature type="transmembrane region" description="Helical" evidence="5">
    <location>
        <begin position="226"/>
        <end position="249"/>
    </location>
</feature>
<evidence type="ECO:0000313" key="7">
    <source>
        <dbReference type="Proteomes" id="UP000583800"/>
    </source>
</evidence>
<feature type="transmembrane region" description="Helical" evidence="5">
    <location>
        <begin position="33"/>
        <end position="57"/>
    </location>
</feature>
<dbReference type="InterPro" id="IPR036259">
    <property type="entry name" value="MFS_trans_sf"/>
</dbReference>
<dbReference type="GO" id="GO:0022857">
    <property type="term" value="F:transmembrane transporter activity"/>
    <property type="evidence" value="ECO:0007669"/>
    <property type="project" value="InterPro"/>
</dbReference>
<keyword evidence="7" id="KW-1185">Reference proteome</keyword>
<evidence type="ECO:0000256" key="4">
    <source>
        <dbReference type="ARBA" id="ARBA00023136"/>
    </source>
</evidence>
<feature type="transmembrane region" description="Helical" evidence="5">
    <location>
        <begin position="261"/>
        <end position="280"/>
    </location>
</feature>
<keyword evidence="2 5" id="KW-0812">Transmembrane</keyword>
<accession>A0A7X0F1G6</accession>
<feature type="transmembrane region" description="Helical" evidence="5">
    <location>
        <begin position="92"/>
        <end position="114"/>
    </location>
</feature>
<name>A0A7X0F1G6_9ACTN</name>
<dbReference type="Pfam" id="PF07690">
    <property type="entry name" value="MFS_1"/>
    <property type="match status" value="1"/>
</dbReference>
<feature type="transmembrane region" description="Helical" evidence="5">
    <location>
        <begin position="360"/>
        <end position="377"/>
    </location>
</feature>
<feature type="transmembrane region" description="Helical" evidence="5">
    <location>
        <begin position="300"/>
        <end position="318"/>
    </location>
</feature>
<protein>
    <submittedName>
        <fullName evidence="6">Fucose permease</fullName>
    </submittedName>
</protein>
<comment type="subcellular location">
    <subcellularLocation>
        <location evidence="1">Membrane</location>
        <topology evidence="1">Multi-pass membrane protein</topology>
    </subcellularLocation>
</comment>
<comment type="caution">
    <text evidence="6">The sequence shown here is derived from an EMBL/GenBank/DDBJ whole genome shotgun (WGS) entry which is preliminary data.</text>
</comment>
<dbReference type="Gene3D" id="1.20.1250.20">
    <property type="entry name" value="MFS general substrate transporter like domains"/>
    <property type="match status" value="1"/>
</dbReference>
<dbReference type="RefSeq" id="WP_185087088.1">
    <property type="nucleotide sequence ID" value="NZ_JACHJB010000002.1"/>
</dbReference>
<proteinExistence type="predicted"/>
<gene>
    <name evidence="6" type="ORF">FHU36_006079</name>
</gene>
<dbReference type="InterPro" id="IPR051788">
    <property type="entry name" value="MFS_Transporter"/>
</dbReference>